<dbReference type="EMBL" id="CP013232">
    <property type="protein sequence ID" value="AMO95169.1"/>
    <property type="molecule type" value="Genomic_DNA"/>
</dbReference>
<proteinExistence type="predicted"/>
<name>A0A127PBG4_9BURK</name>
<dbReference type="PATRIC" id="fig|158899.10.peg.2491"/>
<evidence type="ECO:0000256" key="1">
    <source>
        <dbReference type="SAM" id="MobiDB-lite"/>
    </source>
</evidence>
<dbReference type="Proteomes" id="UP000072421">
    <property type="component" value="Chromosome"/>
</dbReference>
<feature type="region of interest" description="Disordered" evidence="1">
    <location>
        <begin position="20"/>
        <end position="44"/>
    </location>
</feature>
<sequence>MQLMAAAMDAKEKNNVKDAVVAGAGPSNPKPAPGPGPAAPAPAPTISAAQMISNDRKTLPEQARQYLGAHLLANPSHALNEQLFRSCHSFKPITLTFTNLRANSKAFLSLQPGQEAIWSDGGESERLVGLSFSSRVDPVIYVRNFLINAREMYLQTYKDCNEIQVNLYLRTDQHGVKGKVDLPPGASVTLQSSNDRSTVIGLSSFAIDLE</sequence>
<reference evidence="2" key="1">
    <citation type="submission" date="2015-11" db="EMBL/GenBank/DDBJ databases">
        <title>Exploring the genomic traits of fungus-feeding bacterial genus Collimonas.</title>
        <authorList>
            <person name="Song C."/>
            <person name="Schmidt R."/>
            <person name="de Jager V."/>
            <person name="Krzyzanowska D."/>
            <person name="Jongedijk E."/>
            <person name="Cankar K."/>
            <person name="Beekwilder J."/>
            <person name="van Veen A."/>
            <person name="de Boer W."/>
            <person name="van Veen J.A."/>
            <person name="Garbeva P."/>
        </authorList>
    </citation>
    <scope>NUCLEOTIDE SEQUENCE [LARGE SCALE GENOMIC DNA]</scope>
    <source>
        <strain evidence="2">Ter6</strain>
    </source>
</reference>
<protein>
    <submittedName>
        <fullName evidence="2">Uncharacterized protein</fullName>
    </submittedName>
</protein>
<dbReference type="AlphaFoldDB" id="A0A127PBG4"/>
<accession>A0A127PBG4</accession>
<dbReference type="OrthoDB" id="9157260at2"/>
<organism evidence="2">
    <name type="scientific">Collimonas fungivorans</name>
    <dbReference type="NCBI Taxonomy" id="158899"/>
    <lineage>
        <taxon>Bacteria</taxon>
        <taxon>Pseudomonadati</taxon>
        <taxon>Pseudomonadota</taxon>
        <taxon>Betaproteobacteria</taxon>
        <taxon>Burkholderiales</taxon>
        <taxon>Oxalobacteraceae</taxon>
        <taxon>Collimonas</taxon>
    </lineage>
</organism>
<feature type="compositionally biased region" description="Pro residues" evidence="1">
    <location>
        <begin position="28"/>
        <end position="43"/>
    </location>
</feature>
<gene>
    <name evidence="2" type="ORF">CFter6_2497</name>
</gene>
<evidence type="ECO:0000313" key="2">
    <source>
        <dbReference type="EMBL" id="AMO95169.1"/>
    </source>
</evidence>